<reference evidence="2" key="1">
    <citation type="journal article" date="2017" name="Front. Plant Sci.">
        <title>Climate Clever Clovers: New Paradigm to Reduce the Environmental Footprint of Ruminants by Breeding Low Methanogenic Forages Utilizing Haplotype Variation.</title>
        <authorList>
            <person name="Kaur P."/>
            <person name="Appels R."/>
            <person name="Bayer P.E."/>
            <person name="Keeble-Gagnere G."/>
            <person name="Wang J."/>
            <person name="Hirakawa H."/>
            <person name="Shirasawa K."/>
            <person name="Vercoe P."/>
            <person name="Stefanova K."/>
            <person name="Durmic Z."/>
            <person name="Nichols P."/>
            <person name="Revell C."/>
            <person name="Isobe S.N."/>
            <person name="Edwards D."/>
            <person name="Erskine W."/>
        </authorList>
    </citation>
    <scope>NUCLEOTIDE SEQUENCE [LARGE SCALE GENOMIC DNA]</scope>
    <source>
        <strain evidence="2">cv. Daliak</strain>
    </source>
</reference>
<proteinExistence type="predicted"/>
<protein>
    <submittedName>
        <fullName evidence="1">Uncharacterized protein</fullName>
    </submittedName>
</protein>
<organism evidence="1 2">
    <name type="scientific">Trifolium subterraneum</name>
    <name type="common">Subterranean clover</name>
    <dbReference type="NCBI Taxonomy" id="3900"/>
    <lineage>
        <taxon>Eukaryota</taxon>
        <taxon>Viridiplantae</taxon>
        <taxon>Streptophyta</taxon>
        <taxon>Embryophyta</taxon>
        <taxon>Tracheophyta</taxon>
        <taxon>Spermatophyta</taxon>
        <taxon>Magnoliopsida</taxon>
        <taxon>eudicotyledons</taxon>
        <taxon>Gunneridae</taxon>
        <taxon>Pentapetalae</taxon>
        <taxon>rosids</taxon>
        <taxon>fabids</taxon>
        <taxon>Fabales</taxon>
        <taxon>Fabaceae</taxon>
        <taxon>Papilionoideae</taxon>
        <taxon>50 kb inversion clade</taxon>
        <taxon>NPAAA clade</taxon>
        <taxon>Hologalegina</taxon>
        <taxon>IRL clade</taxon>
        <taxon>Trifolieae</taxon>
        <taxon>Trifolium</taxon>
    </lineage>
</organism>
<gene>
    <name evidence="1" type="ORF">TSUD_240580</name>
</gene>
<name>A0A2Z6PH81_TRISU</name>
<sequence length="67" mass="7491">MINLCFYDASVLSNANKNRVDTVGKCKLRVEVSSSFVLTLLPFLASLPLPHIQPMELLAVTHDYRSI</sequence>
<keyword evidence="2" id="KW-1185">Reference proteome</keyword>
<dbReference type="EMBL" id="DF974773">
    <property type="protein sequence ID" value="GAU50460.1"/>
    <property type="molecule type" value="Genomic_DNA"/>
</dbReference>
<dbReference type="AlphaFoldDB" id="A0A2Z6PH81"/>
<evidence type="ECO:0000313" key="2">
    <source>
        <dbReference type="Proteomes" id="UP000242715"/>
    </source>
</evidence>
<dbReference type="Proteomes" id="UP000242715">
    <property type="component" value="Unassembled WGS sequence"/>
</dbReference>
<evidence type="ECO:0000313" key="1">
    <source>
        <dbReference type="EMBL" id="GAU50460.1"/>
    </source>
</evidence>
<accession>A0A2Z6PH81</accession>